<comment type="caution">
    <text evidence="1">The sequence shown here is derived from an EMBL/GenBank/DDBJ whole genome shotgun (WGS) entry which is preliminary data.</text>
</comment>
<gene>
    <name evidence="1" type="ORF">ONT16_08410</name>
</gene>
<dbReference type="InterPro" id="IPR011664">
    <property type="entry name" value="Abi_system_AbiD/AbiF-like"/>
</dbReference>
<organism evidence="1 2">
    <name type="scientific">Segatella copri</name>
    <dbReference type="NCBI Taxonomy" id="165179"/>
    <lineage>
        <taxon>Bacteria</taxon>
        <taxon>Pseudomonadati</taxon>
        <taxon>Bacteroidota</taxon>
        <taxon>Bacteroidia</taxon>
        <taxon>Bacteroidales</taxon>
        <taxon>Prevotellaceae</taxon>
        <taxon>Segatella</taxon>
    </lineage>
</organism>
<sequence length="301" mass="35853">MRLLFDKSFMQPDDMVELLRHRGLEIENPQRVSHYIRNIGYYRLSAYMFPFLRQPKDEHRFKQGSKFQDALNLYRFDKKLRLFLFNEIEKVEIALRSTLANLVAEETGNIFWMTDETLFANRDKFRRTMELVDKELRNSKEEFILHFKEKYSNPYPPAWILVEILPLGVVTRMFENLADNSLRKKIAARFGLTVPVFTSWITVVTLTRNACCHHARVWNKENAISPMIPRRLNDRWIVSGVSPKRIYFDICIIKWFINIVSPNNDMLEHLQALLAEYPMIDIRAMGFPSNNWENEPLWSTR</sequence>
<dbReference type="AlphaFoldDB" id="A0AAP3F603"/>
<dbReference type="Proteomes" id="UP001209344">
    <property type="component" value="Unassembled WGS sequence"/>
</dbReference>
<evidence type="ECO:0000313" key="1">
    <source>
        <dbReference type="EMBL" id="MCW4128275.1"/>
    </source>
</evidence>
<reference evidence="1" key="1">
    <citation type="submission" date="2022-11" db="EMBL/GenBank/DDBJ databases">
        <title>Genomic repertoires linked with pathogenic potency of arthritogenic Prevotella copri isolated from the gut of rheumatoid arthritis patients.</title>
        <authorList>
            <person name="Nii T."/>
            <person name="Maeda Y."/>
            <person name="Motooka D."/>
            <person name="Naito M."/>
            <person name="Matsumoto Y."/>
            <person name="Ogawa T."/>
            <person name="Oguro-Igashira E."/>
            <person name="Kishikawa T."/>
            <person name="Yamashita M."/>
            <person name="Koizumi S."/>
            <person name="Kurakawa T."/>
            <person name="Okumura R."/>
            <person name="Kayama H."/>
            <person name="Murakami M."/>
            <person name="Sakaguchi T."/>
            <person name="Das B."/>
            <person name="Nakamura S."/>
            <person name="Okada Y."/>
            <person name="Kumanogoh A."/>
            <person name="Takeda K."/>
        </authorList>
    </citation>
    <scope>NUCLEOTIDE SEQUENCE</scope>
    <source>
        <strain evidence="1">F3-75</strain>
    </source>
</reference>
<dbReference type="RefSeq" id="WP_264966081.1">
    <property type="nucleotide sequence ID" value="NZ_JAPDVK010000002.1"/>
</dbReference>
<accession>A0AAP3F603</accession>
<protein>
    <submittedName>
        <fullName evidence="1">Abi family protein</fullName>
    </submittedName>
</protein>
<dbReference type="Pfam" id="PF07751">
    <property type="entry name" value="Abi_2"/>
    <property type="match status" value="1"/>
</dbReference>
<evidence type="ECO:0000313" key="2">
    <source>
        <dbReference type="Proteomes" id="UP001209344"/>
    </source>
</evidence>
<proteinExistence type="predicted"/>
<dbReference type="EMBL" id="JAPDVK010000002">
    <property type="protein sequence ID" value="MCW4128275.1"/>
    <property type="molecule type" value="Genomic_DNA"/>
</dbReference>
<name>A0AAP3F603_9BACT</name>